<sequence length="334" mass="37379">MNNKNQRLTASEISVIWSSYINNTFSTCILKYFLRNVEDTKIKHVLQLAFKISENNVKKCKEILELDDQSIPVGFTDHDVSPSAPRLYSDAFYLYYLKNMSKVGLSVYGVALCTSANKDVRDLLSKAIQESTDLYNKTAEVLLSEGIYIRPPYVTTSNQKSFINSKGYLSGLMHTHHRPINVLEITHIEANIEANSVGRALLAGFSQVAKSKKVRDYCTRGKEISKKHIKVFAGMLTEDDLPAPMPWDVEVTDSTIAPFSDKLIMFHISLLIASSISNYATAAAASLRTDISADYIRLSGENAKYAKDGLDIMIKNNWLEEPPQIPDHEGLAKD</sequence>
<gene>
    <name evidence="1" type="ORF">NC661_11300</name>
</gene>
<proteinExistence type="predicted"/>
<dbReference type="Pfam" id="PF11553">
    <property type="entry name" value="DUF3231"/>
    <property type="match status" value="2"/>
</dbReference>
<dbReference type="InterPro" id="IPR012347">
    <property type="entry name" value="Ferritin-like"/>
</dbReference>
<comment type="caution">
    <text evidence="1">The sequence shown here is derived from an EMBL/GenBank/DDBJ whole genome shotgun (WGS) entry which is preliminary data.</text>
</comment>
<organism evidence="1 2">
    <name type="scientific">Aquibacillus koreensis</name>
    <dbReference type="NCBI Taxonomy" id="279446"/>
    <lineage>
        <taxon>Bacteria</taxon>
        <taxon>Bacillati</taxon>
        <taxon>Bacillota</taxon>
        <taxon>Bacilli</taxon>
        <taxon>Bacillales</taxon>
        <taxon>Bacillaceae</taxon>
        <taxon>Aquibacillus</taxon>
    </lineage>
</organism>
<dbReference type="Proteomes" id="UP001145072">
    <property type="component" value="Unassembled WGS sequence"/>
</dbReference>
<keyword evidence="2" id="KW-1185">Reference proteome</keyword>
<evidence type="ECO:0000313" key="2">
    <source>
        <dbReference type="Proteomes" id="UP001145072"/>
    </source>
</evidence>
<evidence type="ECO:0000313" key="1">
    <source>
        <dbReference type="EMBL" id="MDC3420955.1"/>
    </source>
</evidence>
<accession>A0A9X4AK04</accession>
<dbReference type="InterPro" id="IPR021617">
    <property type="entry name" value="DUF3231"/>
</dbReference>
<name>A0A9X4AK04_9BACI</name>
<reference evidence="1" key="1">
    <citation type="submission" date="2022-06" db="EMBL/GenBank/DDBJ databases">
        <title>Aquibacillus sp. a new bacterium isolated from soil saline samples.</title>
        <authorList>
            <person name="Galisteo C."/>
            <person name="De La Haba R."/>
            <person name="Sanchez-Porro C."/>
            <person name="Ventosa A."/>
        </authorList>
    </citation>
    <scope>NUCLEOTIDE SEQUENCE</scope>
    <source>
        <strain evidence="1">JCM 12387</strain>
    </source>
</reference>
<dbReference type="Gene3D" id="1.20.1260.10">
    <property type="match status" value="2"/>
</dbReference>
<dbReference type="EMBL" id="JAMQJZ010000008">
    <property type="protein sequence ID" value="MDC3420955.1"/>
    <property type="molecule type" value="Genomic_DNA"/>
</dbReference>
<protein>
    <submittedName>
        <fullName evidence="1">DUF3231 family protein</fullName>
    </submittedName>
</protein>
<dbReference type="RefSeq" id="WP_259871589.1">
    <property type="nucleotide sequence ID" value="NZ_JAMQJZ010000008.1"/>
</dbReference>
<dbReference type="AlphaFoldDB" id="A0A9X4AK04"/>